<feature type="coiled-coil region" evidence="1">
    <location>
        <begin position="40"/>
        <end position="74"/>
    </location>
</feature>
<dbReference type="InParanoid" id="A0A0V0R291"/>
<name>A0A0V0R291_PSEPJ</name>
<evidence type="ECO:0000313" key="2">
    <source>
        <dbReference type="EMBL" id="KRX08619.1"/>
    </source>
</evidence>
<dbReference type="EMBL" id="LDAU01000061">
    <property type="protein sequence ID" value="KRX08619.1"/>
    <property type="molecule type" value="Genomic_DNA"/>
</dbReference>
<keyword evidence="3" id="KW-1185">Reference proteome</keyword>
<sequence>MAENILKDKSDYTTQKSKIKLQRCIQDKDIKDLDKDDYNIQQQQEKYDKSYESCRKLDRQNSDQEESLQAYKSQSPQVRKNSLDFSFCSSQKSIQQLSPIILDKNQINQSRSVDNMSQTPKFNNISINRKNLFKVKLDLNKQNQNQLSIAQDQAKQSLEKLEYKNFQQNSDDNKFNYSKCKSNNLTDFSQTTISTKFSDLVQKNQHRKIINQKFKQNQQFQQQEINNKFDSDIKNMNILMQNVKIIPKNPQSQMFTSKQSSEFNSQTESPTFRKIYINSEAGDFMENRQKQNFTIGSSDNNNNLSNCDVEFIQKNQTDIPKISNENVKQLQEIRKYNQAKQFKFPKKIVNKDSTITKCPQMRKHIVFSPNSSEIQIYKLKKKISKSTDQLEQQNMCSIFSIKKQQADIEFRDQYQIDRQAESLESDQNKNKEKSIKKYSRFIQSDIQNQGQLQNREIKNYKNDKKEVEKINESKKIENLQFKNIRKMNLNFNKSLQCVKNAQKQFAKNNEYYINEKNLKKTIDLVKFKRSQSFRVFKQQDIGNDNKAVLTQQNSPYDNIKFNFSEKKNSRYNYINQFDSNYIQQQENDISLKSSYSLQNIKKIQVSDPFFRDLKKQKNENELYKKSCQCQQTKYLNKNENVHIQNISNKNNVLHKKGLEIINIDKDLKNLKLKKSINFCVGDKNFDWKQRVRLN</sequence>
<evidence type="ECO:0000313" key="3">
    <source>
        <dbReference type="Proteomes" id="UP000054937"/>
    </source>
</evidence>
<proteinExistence type="predicted"/>
<comment type="caution">
    <text evidence="2">The sequence shown here is derived from an EMBL/GenBank/DDBJ whole genome shotgun (WGS) entry which is preliminary data.</text>
</comment>
<protein>
    <submittedName>
        <fullName evidence="2">Uncharacterized protein</fullName>
    </submittedName>
</protein>
<dbReference type="Proteomes" id="UP000054937">
    <property type="component" value="Unassembled WGS sequence"/>
</dbReference>
<organism evidence="2 3">
    <name type="scientific">Pseudocohnilembus persalinus</name>
    <name type="common">Ciliate</name>
    <dbReference type="NCBI Taxonomy" id="266149"/>
    <lineage>
        <taxon>Eukaryota</taxon>
        <taxon>Sar</taxon>
        <taxon>Alveolata</taxon>
        <taxon>Ciliophora</taxon>
        <taxon>Intramacronucleata</taxon>
        <taxon>Oligohymenophorea</taxon>
        <taxon>Scuticociliatia</taxon>
        <taxon>Philasterida</taxon>
        <taxon>Pseudocohnilembidae</taxon>
        <taxon>Pseudocohnilembus</taxon>
    </lineage>
</organism>
<dbReference type="AlphaFoldDB" id="A0A0V0R291"/>
<gene>
    <name evidence="2" type="ORF">PPERSA_01872</name>
</gene>
<reference evidence="2 3" key="1">
    <citation type="journal article" date="2015" name="Sci. Rep.">
        <title>Genome of the facultative scuticociliatosis pathogen Pseudocohnilembus persalinus provides insight into its virulence through horizontal gene transfer.</title>
        <authorList>
            <person name="Xiong J."/>
            <person name="Wang G."/>
            <person name="Cheng J."/>
            <person name="Tian M."/>
            <person name="Pan X."/>
            <person name="Warren A."/>
            <person name="Jiang C."/>
            <person name="Yuan D."/>
            <person name="Miao W."/>
        </authorList>
    </citation>
    <scope>NUCLEOTIDE SEQUENCE [LARGE SCALE GENOMIC DNA]</scope>
    <source>
        <strain evidence="2">36N120E</strain>
    </source>
</reference>
<accession>A0A0V0R291</accession>
<evidence type="ECO:0000256" key="1">
    <source>
        <dbReference type="SAM" id="Coils"/>
    </source>
</evidence>
<keyword evidence="1" id="KW-0175">Coiled coil</keyword>